<dbReference type="InterPro" id="IPR050564">
    <property type="entry name" value="F420-G6PD/mer"/>
</dbReference>
<gene>
    <name evidence="5" type="ORF">AKJ55_01535</name>
</gene>
<comment type="caution">
    <text evidence="5">The sequence shown here is derived from an EMBL/GenBank/DDBJ whole genome shotgun (WGS) entry which is preliminary data.</text>
</comment>
<keyword evidence="3" id="KW-0560">Oxidoreductase</keyword>
<evidence type="ECO:0000256" key="1">
    <source>
        <dbReference type="ARBA" id="ARBA00022490"/>
    </source>
</evidence>
<dbReference type="NCBIfam" id="TIGR03555">
    <property type="entry name" value="F420_mer"/>
    <property type="match status" value="1"/>
</dbReference>
<evidence type="ECO:0000256" key="2">
    <source>
        <dbReference type="ARBA" id="ARBA00022563"/>
    </source>
</evidence>
<evidence type="ECO:0000313" key="5">
    <source>
        <dbReference type="EMBL" id="KXB08018.1"/>
    </source>
</evidence>
<dbReference type="InterPro" id="IPR011251">
    <property type="entry name" value="Luciferase-like_dom"/>
</dbReference>
<proteinExistence type="inferred from homology"/>
<sequence>MKFGAEIVPYYKPEKLKRLGKEIESSGFDFLWISDHYHNRFVHSILTYMADRTERINLGPGVTNPYLIHPAATAAAIATLDELSDGRATLGISAGDPSFLNSVGVDHSRPITAVREAIQIIRRLLNEERIEFSGDIFTCREAKLGFSPIHDIPIYVGGRGEQMMQLAGKVADGALINASHPEDLKECIELVDKGAKDADRSLTNFDKVAYMATSIDEDEEKARNRARAVTSFVAASAPESTLNREKISMDRINEIRAHLMDGETKAAKEKVTEKMIDVFSVSGTIDKLENRIKKLRKIGVTQVVIGSPIGPDAYSAIDKIE</sequence>
<dbReference type="InterPro" id="IPR036661">
    <property type="entry name" value="Luciferase-like_sf"/>
</dbReference>
<organism evidence="5 6">
    <name type="scientific">candidate division MSBL1 archaeon SCGC-AAA382M17</name>
    <dbReference type="NCBI Taxonomy" id="1698284"/>
    <lineage>
        <taxon>Archaea</taxon>
        <taxon>Methanobacteriati</taxon>
        <taxon>Methanobacteriota</taxon>
        <taxon>candidate division MSBL1</taxon>
    </lineage>
</organism>
<dbReference type="NCBIfam" id="NF002619">
    <property type="entry name" value="PRK02271.1"/>
    <property type="match status" value="1"/>
</dbReference>
<dbReference type="InterPro" id="IPR019946">
    <property type="entry name" value="MeH4methanopterin_reductase"/>
</dbReference>
<dbReference type="HAMAP" id="MF_01091">
    <property type="entry name" value="F420_mer"/>
    <property type="match status" value="1"/>
</dbReference>
<dbReference type="Pfam" id="PF00296">
    <property type="entry name" value="Bac_luciferase"/>
    <property type="match status" value="1"/>
</dbReference>
<feature type="domain" description="Luciferase-like" evidence="4">
    <location>
        <begin position="12"/>
        <end position="302"/>
    </location>
</feature>
<evidence type="ECO:0000313" key="6">
    <source>
        <dbReference type="Proteomes" id="UP000070633"/>
    </source>
</evidence>
<dbReference type="Gene3D" id="3.20.20.30">
    <property type="entry name" value="Luciferase-like domain"/>
    <property type="match status" value="1"/>
</dbReference>
<reference evidence="5 6" key="1">
    <citation type="journal article" date="2016" name="Sci. Rep.">
        <title>Metabolic traits of an uncultured archaeal lineage -MSBL1- from brine pools of the Red Sea.</title>
        <authorList>
            <person name="Mwirichia R."/>
            <person name="Alam I."/>
            <person name="Rashid M."/>
            <person name="Vinu M."/>
            <person name="Ba-Alawi W."/>
            <person name="Anthony Kamau A."/>
            <person name="Kamanda Ngugi D."/>
            <person name="Goker M."/>
            <person name="Klenk H.P."/>
            <person name="Bajic V."/>
            <person name="Stingl U."/>
        </authorList>
    </citation>
    <scope>NUCLEOTIDE SEQUENCE [LARGE SCALE GENOMIC DNA]</scope>
    <source>
        <strain evidence="5">SCGC-AAA382M17</strain>
    </source>
</reference>
<keyword evidence="2" id="KW-0554">One-carbon metabolism</keyword>
<dbReference type="PANTHER" id="PTHR43244">
    <property type="match status" value="1"/>
</dbReference>
<keyword evidence="6" id="KW-1185">Reference proteome</keyword>
<accession>A0ABR5TJA6</accession>
<dbReference type="CDD" id="cd01097">
    <property type="entry name" value="Tetrahydromethanopterin_reductase"/>
    <property type="match status" value="1"/>
</dbReference>
<protein>
    <recommendedName>
        <fullName evidence="4">Luciferase-like domain-containing protein</fullName>
    </recommendedName>
</protein>
<dbReference type="Proteomes" id="UP000070633">
    <property type="component" value="Unassembled WGS sequence"/>
</dbReference>
<dbReference type="SUPFAM" id="SSF51679">
    <property type="entry name" value="Bacterial luciferase-like"/>
    <property type="match status" value="1"/>
</dbReference>
<keyword evidence="1" id="KW-0963">Cytoplasm</keyword>
<evidence type="ECO:0000259" key="4">
    <source>
        <dbReference type="Pfam" id="PF00296"/>
    </source>
</evidence>
<evidence type="ECO:0000256" key="3">
    <source>
        <dbReference type="ARBA" id="ARBA00023002"/>
    </source>
</evidence>
<feature type="non-terminal residue" evidence="5">
    <location>
        <position position="321"/>
    </location>
</feature>
<dbReference type="PANTHER" id="PTHR43244:SF1">
    <property type="entry name" value="5,10-METHYLENETETRAHYDROMETHANOPTERIN REDUCTASE"/>
    <property type="match status" value="1"/>
</dbReference>
<dbReference type="EMBL" id="LHYI01000036">
    <property type="protein sequence ID" value="KXB08018.1"/>
    <property type="molecule type" value="Genomic_DNA"/>
</dbReference>
<name>A0ABR5TJA6_9EURY</name>